<reference evidence="1" key="1">
    <citation type="submission" date="2019-03" db="EMBL/GenBank/DDBJ databases">
        <title>Candidatus Syntrophosphaera thermopropionivorans: a novel player in syntrophic propionate oxidation during anaerobic digestion.</title>
        <authorList>
            <person name="Dyksma S."/>
        </authorList>
    </citation>
    <scope>NUCLEOTIDE SEQUENCE</scope>
    <source>
        <strain evidence="1">W5</strain>
    </source>
</reference>
<organism evidence="1 2">
    <name type="scientific">Candidatus Syntrophosphaera thermopropionivorans</name>
    <dbReference type="NCBI Taxonomy" id="2593015"/>
    <lineage>
        <taxon>Bacteria</taxon>
        <taxon>Pseudomonadati</taxon>
        <taxon>Candidatus Cloacimonadota</taxon>
        <taxon>Candidatus Cloacimonadia</taxon>
        <taxon>Candidatus Cloacimonadales</taxon>
        <taxon>Candidatus Cloacimonadaceae</taxon>
        <taxon>Candidatus Syntrophosphaera</taxon>
    </lineage>
</organism>
<comment type="caution">
    <text evidence="1">The sequence shown here is derived from an EMBL/GenBank/DDBJ whole genome shotgun (WGS) entry which is preliminary data.</text>
</comment>
<evidence type="ECO:0000313" key="1">
    <source>
        <dbReference type="EMBL" id="TDF73376.1"/>
    </source>
</evidence>
<name>A0AC61QJL9_9BACT</name>
<dbReference type="Proteomes" id="UP000294588">
    <property type="component" value="Unassembled WGS sequence"/>
</dbReference>
<keyword evidence="2" id="KW-1185">Reference proteome</keyword>
<evidence type="ECO:0000313" key="2">
    <source>
        <dbReference type="Proteomes" id="UP000294588"/>
    </source>
</evidence>
<protein>
    <submittedName>
        <fullName evidence="1">Redox-regulated ATPase YchF</fullName>
    </submittedName>
</protein>
<sequence>MKIAIIGPPRTGKTTIFNALTGNSVSTDKYAPIANEPNVAVVQVPDERVTKLSELYQPKKTIYAQIEYRDYPGIFSASNENPDNAMFSDIKTCDGFVLVMRAFVDEELEELYPLGEVLHQLTNFEEEMLLMDLMIAEKRREKIELGYKRGVKTPVLQFEDKVLEEVCAQLQAGKPLREMQLNAEEEKVIRGFKFFTQKPMIVLINCNEEDYHNLDNLKSEIQAKGYTAEVIAGRFEEELSKLDNEEAKLFMEDIGIEESIKDRLTRLCYSMLGYISFFTVGEDEVRAWTIEKGSNAVTAAGKIHSDLARGFIRAECFNYNDLMEYGSEKHLREKGLFRLEGKDYIVQDGDILFIRFNV</sequence>
<accession>A0AC61QJL9</accession>
<proteinExistence type="predicted"/>
<dbReference type="EMBL" id="SMOG01000006">
    <property type="protein sequence ID" value="TDF73376.1"/>
    <property type="molecule type" value="Genomic_DNA"/>
</dbReference>
<gene>
    <name evidence="1" type="primary">ychF</name>
    <name evidence="1" type="ORF">E0946_03175</name>
</gene>